<evidence type="ECO:0000259" key="3">
    <source>
        <dbReference type="PROSITE" id="PS50846"/>
    </source>
</evidence>
<gene>
    <name evidence="4" type="primary">copA_2</name>
    <name evidence="4" type="ORF">GMJLKIPL_4441</name>
</gene>
<feature type="domain" description="HMA" evidence="3">
    <location>
        <begin position="43"/>
        <end position="110"/>
    </location>
</feature>
<evidence type="ECO:0000256" key="2">
    <source>
        <dbReference type="SAM" id="SignalP"/>
    </source>
</evidence>
<dbReference type="Gene3D" id="3.30.70.100">
    <property type="match status" value="1"/>
</dbReference>
<dbReference type="CDD" id="cd00371">
    <property type="entry name" value="HMA"/>
    <property type="match status" value="1"/>
</dbReference>
<dbReference type="InterPro" id="IPR036163">
    <property type="entry name" value="HMA_dom_sf"/>
</dbReference>
<dbReference type="InterPro" id="IPR017969">
    <property type="entry name" value="Heavy-metal-associated_CS"/>
</dbReference>
<reference evidence="4" key="1">
    <citation type="journal article" date="2021" name="Front. Microbiol.">
        <title>Comprehensive Comparative Genomics and Phenotyping of Methylobacterium Species.</title>
        <authorList>
            <person name="Alessa O."/>
            <person name="Ogura Y."/>
            <person name="Fujitani Y."/>
            <person name="Takami H."/>
            <person name="Hayashi T."/>
            <person name="Sahin N."/>
            <person name="Tani A."/>
        </authorList>
    </citation>
    <scope>NUCLEOTIDE SEQUENCE</scope>
    <source>
        <strain evidence="4">DSM 17168</strain>
    </source>
</reference>
<evidence type="ECO:0000313" key="5">
    <source>
        <dbReference type="Proteomes" id="UP001055153"/>
    </source>
</evidence>
<protein>
    <submittedName>
        <fullName evidence="4">Copper-exporting P-type ATPase</fullName>
    </submittedName>
</protein>
<dbReference type="PROSITE" id="PS01047">
    <property type="entry name" value="HMA_1"/>
    <property type="match status" value="1"/>
</dbReference>
<keyword evidence="5" id="KW-1185">Reference proteome</keyword>
<dbReference type="EMBL" id="BPQQ01000057">
    <property type="protein sequence ID" value="GJE02492.1"/>
    <property type="molecule type" value="Genomic_DNA"/>
</dbReference>
<sequence>MRPHRRPGVVAALVASVVLLVSLDPARAAEDGRVPSGRSSDLRVATIPVEGMACLSCAASIKRAVKKIEGVSDAEVDFVRRSLHVSYSPGRALLLGRVATTIDGLGYKAGIPVIAP</sequence>
<feature type="chain" id="PRO_5046731211" evidence="2">
    <location>
        <begin position="29"/>
        <end position="116"/>
    </location>
</feature>
<dbReference type="PROSITE" id="PS50846">
    <property type="entry name" value="HMA_2"/>
    <property type="match status" value="1"/>
</dbReference>
<evidence type="ECO:0000256" key="1">
    <source>
        <dbReference type="ARBA" id="ARBA00022723"/>
    </source>
</evidence>
<accession>A0ABQ4SH92</accession>
<comment type="caution">
    <text evidence="4">The sequence shown here is derived from an EMBL/GenBank/DDBJ whole genome shotgun (WGS) entry which is preliminary data.</text>
</comment>
<dbReference type="Pfam" id="PF00403">
    <property type="entry name" value="HMA"/>
    <property type="match status" value="1"/>
</dbReference>
<organism evidence="4 5">
    <name type="scientific">Methylobacterium isbiliense</name>
    <dbReference type="NCBI Taxonomy" id="315478"/>
    <lineage>
        <taxon>Bacteria</taxon>
        <taxon>Pseudomonadati</taxon>
        <taxon>Pseudomonadota</taxon>
        <taxon>Alphaproteobacteria</taxon>
        <taxon>Hyphomicrobiales</taxon>
        <taxon>Methylobacteriaceae</taxon>
        <taxon>Methylobacterium</taxon>
    </lineage>
</organism>
<dbReference type="Proteomes" id="UP001055153">
    <property type="component" value="Unassembled WGS sequence"/>
</dbReference>
<dbReference type="InterPro" id="IPR006121">
    <property type="entry name" value="HMA_dom"/>
</dbReference>
<reference evidence="4" key="2">
    <citation type="submission" date="2021-08" db="EMBL/GenBank/DDBJ databases">
        <authorList>
            <person name="Tani A."/>
            <person name="Ola A."/>
            <person name="Ogura Y."/>
            <person name="Katsura K."/>
            <person name="Hayashi T."/>
        </authorList>
    </citation>
    <scope>NUCLEOTIDE SEQUENCE</scope>
    <source>
        <strain evidence="4">DSM 17168</strain>
    </source>
</reference>
<feature type="signal peptide" evidence="2">
    <location>
        <begin position="1"/>
        <end position="28"/>
    </location>
</feature>
<dbReference type="SUPFAM" id="SSF55008">
    <property type="entry name" value="HMA, heavy metal-associated domain"/>
    <property type="match status" value="1"/>
</dbReference>
<proteinExistence type="predicted"/>
<name>A0ABQ4SH92_9HYPH</name>
<keyword evidence="1" id="KW-0479">Metal-binding</keyword>
<keyword evidence="2" id="KW-0732">Signal</keyword>
<dbReference type="RefSeq" id="WP_238238895.1">
    <property type="nucleotide sequence ID" value="NZ_BPQQ01000057.1"/>
</dbReference>
<evidence type="ECO:0000313" key="4">
    <source>
        <dbReference type="EMBL" id="GJE02492.1"/>
    </source>
</evidence>